<dbReference type="FunFam" id="3.40.50.1950:FF:000001">
    <property type="entry name" value="Flavin prenyltransferase UbiX"/>
    <property type="match status" value="1"/>
</dbReference>
<feature type="binding site" evidence="6">
    <location>
        <position position="120"/>
    </location>
    <ligand>
        <name>FMN</name>
        <dbReference type="ChEBI" id="CHEBI:58210"/>
    </ligand>
</feature>
<keyword evidence="2 6" id="KW-0285">Flavoprotein</keyword>
<dbReference type="InterPro" id="IPR003382">
    <property type="entry name" value="Flavoprotein"/>
</dbReference>
<reference evidence="8 9" key="1">
    <citation type="submission" date="2016-04" db="EMBL/GenBank/DDBJ databases">
        <title>Genome sequence of Methanobrevibacter filiformis DSM 11501.</title>
        <authorList>
            <person name="Poehlein A."/>
            <person name="Seedorf H."/>
            <person name="Daniel R."/>
        </authorList>
    </citation>
    <scope>NUCLEOTIDE SEQUENCE [LARGE SCALE GENOMIC DNA]</scope>
    <source>
        <strain evidence="8 9">DSM 11501</strain>
    </source>
</reference>
<gene>
    <name evidence="8" type="primary">bsdB</name>
    <name evidence="6" type="synonym">ubiX</name>
    <name evidence="8" type="ORF">MBFIL_11270</name>
</gene>
<evidence type="ECO:0000313" key="9">
    <source>
        <dbReference type="Proteomes" id="UP000077066"/>
    </source>
</evidence>
<dbReference type="InterPro" id="IPR004507">
    <property type="entry name" value="UbiX-like"/>
</dbReference>
<feature type="binding site" evidence="6">
    <location>
        <begin position="8"/>
        <end position="10"/>
    </location>
    <ligand>
        <name>FMN</name>
        <dbReference type="ChEBI" id="CHEBI:58210"/>
    </ligand>
</feature>
<comment type="similarity">
    <text evidence="5 6">Belongs to the UbiX/PAD1 family.</text>
</comment>
<comment type="function">
    <text evidence="6">Flavin prenyltransferase that catalyzes the synthesis of the prenylated FMN cofactor (prenyl-FMN) for 4-hydroxy-3-polyprenylbenzoic acid decarboxylase UbiD. The prenyltransferase is metal-independent and links a dimethylallyl moiety from dimethylallyl monophosphate (DMAP) to the flavin N5 and C6 atoms of FMN.</text>
</comment>
<dbReference type="PATRIC" id="fig|55758.3.peg.1293"/>
<dbReference type="Gene3D" id="3.40.50.1950">
    <property type="entry name" value="Flavin prenyltransferase-like"/>
    <property type="match status" value="1"/>
</dbReference>
<name>A0A166AVK3_9EURY</name>
<evidence type="ECO:0000256" key="6">
    <source>
        <dbReference type="HAMAP-Rule" id="MF_01984"/>
    </source>
</evidence>
<evidence type="ECO:0000256" key="4">
    <source>
        <dbReference type="ARBA" id="ARBA00022679"/>
    </source>
</evidence>
<dbReference type="EMBL" id="LWMT01000228">
    <property type="protein sequence ID" value="KZX12523.1"/>
    <property type="molecule type" value="Genomic_DNA"/>
</dbReference>
<keyword evidence="3 6" id="KW-0288">FMN</keyword>
<comment type="caution">
    <text evidence="8">The sequence shown here is derived from an EMBL/GenBank/DDBJ whole genome shotgun (WGS) entry which is preliminary data.</text>
</comment>
<sequence length="187" mass="20982">MIIVAITGASGIIYSLKLIKALKKLNIKTGVIVSNSAKLVLEYETDITIEDIKSITNYYFEFDDISSSINSGSFKFDSLVIVPCSMKTLSAIANSYGNNSITRVADVCLKERRELILVPRETPLRTAHLENMLKISKEGGIILPSMPAFYHNPKNIDELCDFIVGKILDVLKIENNEFKRWTNKYEG</sequence>
<dbReference type="RefSeq" id="WP_066972416.1">
    <property type="nucleotide sequence ID" value="NZ_LWMT01000228.1"/>
</dbReference>
<dbReference type="PANTHER" id="PTHR43374">
    <property type="entry name" value="FLAVIN PRENYLTRANSFERASE"/>
    <property type="match status" value="1"/>
</dbReference>
<dbReference type="NCBIfam" id="NF004685">
    <property type="entry name" value="PRK06029.1"/>
    <property type="match status" value="1"/>
</dbReference>
<dbReference type="Pfam" id="PF02441">
    <property type="entry name" value="Flavoprotein"/>
    <property type="match status" value="1"/>
</dbReference>
<evidence type="ECO:0000256" key="1">
    <source>
        <dbReference type="ARBA" id="ARBA00022602"/>
    </source>
</evidence>
<comment type="catalytic activity">
    <reaction evidence="6">
        <text>dimethylallyl phosphate + FMNH2 = prenylated FMNH2 + phosphate</text>
        <dbReference type="Rhea" id="RHEA:37743"/>
        <dbReference type="ChEBI" id="CHEBI:43474"/>
        <dbReference type="ChEBI" id="CHEBI:57618"/>
        <dbReference type="ChEBI" id="CHEBI:87467"/>
        <dbReference type="ChEBI" id="CHEBI:88052"/>
        <dbReference type="EC" id="2.5.1.129"/>
    </reaction>
</comment>
<dbReference type="PANTHER" id="PTHR43374:SF1">
    <property type="entry name" value="FLAVIN PRENYLTRANSFERASE PAD1, MITOCHONDRIAL"/>
    <property type="match status" value="1"/>
</dbReference>
<evidence type="ECO:0000259" key="7">
    <source>
        <dbReference type="Pfam" id="PF02441"/>
    </source>
</evidence>
<accession>A0A166AVK3</accession>
<evidence type="ECO:0000256" key="3">
    <source>
        <dbReference type="ARBA" id="ARBA00022643"/>
    </source>
</evidence>
<proteinExistence type="inferred from homology"/>
<dbReference type="EC" id="2.5.1.129" evidence="6"/>
<dbReference type="OrthoDB" id="9540at2157"/>
<dbReference type="Proteomes" id="UP000077066">
    <property type="component" value="Unassembled WGS sequence"/>
</dbReference>
<dbReference type="STRING" id="55758.MBFIL_11270"/>
<dbReference type="HAMAP" id="MF_01984">
    <property type="entry name" value="ubiX_pad"/>
    <property type="match status" value="1"/>
</dbReference>
<comment type="caution">
    <text evidence="6">Lacks conserved residue(s) required for the propagation of feature annotation.</text>
</comment>
<dbReference type="GO" id="GO:0106141">
    <property type="term" value="F:flavin prenyltransferase activity"/>
    <property type="evidence" value="ECO:0007669"/>
    <property type="project" value="UniProtKB-EC"/>
</dbReference>
<feature type="domain" description="Flavoprotein" evidence="7">
    <location>
        <begin position="2"/>
        <end position="171"/>
    </location>
</feature>
<feature type="binding site" evidence="6">
    <location>
        <begin position="85"/>
        <end position="88"/>
    </location>
    <ligand>
        <name>FMN</name>
        <dbReference type="ChEBI" id="CHEBI:58210"/>
    </ligand>
</feature>
<dbReference type="InterPro" id="IPR036551">
    <property type="entry name" value="Flavin_trans-like"/>
</dbReference>
<dbReference type="NCBIfam" id="TIGR00421">
    <property type="entry name" value="ubiX_pad"/>
    <property type="match status" value="1"/>
</dbReference>
<keyword evidence="4 6" id="KW-0808">Transferase</keyword>
<keyword evidence="1 6" id="KW-0637">Prenyltransferase</keyword>
<feature type="binding site" evidence="6">
    <location>
        <position position="166"/>
    </location>
    <ligand>
        <name>dimethylallyl phosphate</name>
        <dbReference type="ChEBI" id="CHEBI:88052"/>
    </ligand>
</feature>
<evidence type="ECO:0000256" key="2">
    <source>
        <dbReference type="ARBA" id="ARBA00022630"/>
    </source>
</evidence>
<feature type="binding site" evidence="6">
    <location>
        <position position="150"/>
    </location>
    <ligand>
        <name>dimethylallyl phosphate</name>
        <dbReference type="ChEBI" id="CHEBI:88052"/>
    </ligand>
</feature>
<dbReference type="SUPFAM" id="SSF52507">
    <property type="entry name" value="Homo-oligomeric flavin-containing Cys decarboxylases, HFCD"/>
    <property type="match status" value="1"/>
</dbReference>
<organism evidence="8 9">
    <name type="scientific">Methanobrevibacter filiformis</name>
    <dbReference type="NCBI Taxonomy" id="55758"/>
    <lineage>
        <taxon>Archaea</taxon>
        <taxon>Methanobacteriati</taxon>
        <taxon>Methanobacteriota</taxon>
        <taxon>Methanomada group</taxon>
        <taxon>Methanobacteria</taxon>
        <taxon>Methanobacteriales</taxon>
        <taxon>Methanobacteriaceae</taxon>
        <taxon>Methanobrevibacter</taxon>
    </lineage>
</organism>
<dbReference type="GO" id="GO:0016831">
    <property type="term" value="F:carboxy-lyase activity"/>
    <property type="evidence" value="ECO:0007669"/>
    <property type="project" value="TreeGrafter"/>
</dbReference>
<feature type="binding site" evidence="6">
    <location>
        <position position="34"/>
    </location>
    <ligand>
        <name>FMN</name>
        <dbReference type="ChEBI" id="CHEBI:58210"/>
    </ligand>
</feature>
<keyword evidence="9" id="KW-1185">Reference proteome</keyword>
<keyword evidence="8" id="KW-0456">Lyase</keyword>
<evidence type="ECO:0000313" key="8">
    <source>
        <dbReference type="EMBL" id="KZX12523.1"/>
    </source>
</evidence>
<dbReference type="AlphaFoldDB" id="A0A166AVK3"/>
<evidence type="ECO:0000256" key="5">
    <source>
        <dbReference type="ARBA" id="ARBA00060793"/>
    </source>
</evidence>
<protein>
    <recommendedName>
        <fullName evidence="6">Flavin prenyltransferase UbiX</fullName>
        <ecNumber evidence="6">2.5.1.129</ecNumber>
    </recommendedName>
</protein>